<keyword evidence="5 12" id="KW-0808">Transferase</keyword>
<reference evidence="12 13" key="1">
    <citation type="submission" date="2018-07" db="EMBL/GenBank/DDBJ databases">
        <title>Draft Genome Assemblies for Five Robust Yarrowia lipolytica Strains Exhibiting High Lipid Production and Pentose Sugar Utilization and Sugar Alcohol Secretion from Undetoxified Lignocellulosic Biomass Hydrolysates.</title>
        <authorList>
            <consortium name="DOE Joint Genome Institute"/>
            <person name="Walker C."/>
            <person name="Ryu S."/>
            <person name="Na H."/>
            <person name="Zane M."/>
            <person name="LaButti K."/>
            <person name="Lipzen A."/>
            <person name="Haridas S."/>
            <person name="Barry K."/>
            <person name="Grigoriev I.V."/>
            <person name="Quarterman J."/>
            <person name="Slininger P."/>
            <person name="Dien B."/>
            <person name="Trinh C.T."/>
        </authorList>
    </citation>
    <scope>NUCLEOTIDE SEQUENCE [LARGE SCALE GENOMIC DNA]</scope>
    <source>
        <strain evidence="12 13">YB392</strain>
    </source>
</reference>
<evidence type="ECO:0000256" key="3">
    <source>
        <dbReference type="ARBA" id="ARBA00022605"/>
    </source>
</evidence>
<feature type="domain" description="Glycosyl transferase family 3" evidence="10">
    <location>
        <begin position="196"/>
        <end position="456"/>
    </location>
</feature>
<dbReference type="GO" id="GO:0004048">
    <property type="term" value="F:anthranilate phosphoribosyltransferase activity"/>
    <property type="evidence" value="ECO:0007669"/>
    <property type="project" value="UniProtKB-EC"/>
</dbReference>
<protein>
    <recommendedName>
        <fullName evidence="9">Anthranilate phosphoribosyltransferase</fullName>
        <ecNumber evidence="2">2.4.2.18</ecNumber>
    </recommendedName>
</protein>
<dbReference type="Pfam" id="PF02885">
    <property type="entry name" value="Glycos_trans_3N"/>
    <property type="match status" value="1"/>
</dbReference>
<dbReference type="HAMAP" id="MF_00211">
    <property type="entry name" value="TrpD"/>
    <property type="match status" value="1"/>
</dbReference>
<evidence type="ECO:0000256" key="8">
    <source>
        <dbReference type="ARBA" id="ARBA00061500"/>
    </source>
</evidence>
<keyword evidence="4" id="KW-0328">Glycosyltransferase</keyword>
<dbReference type="NCBIfam" id="TIGR01245">
    <property type="entry name" value="trpD"/>
    <property type="match status" value="1"/>
</dbReference>
<comment type="pathway">
    <text evidence="1">Amino-acid biosynthesis; L-tryptophan biosynthesis; L-tryptophan from chorismate: step 2/5.</text>
</comment>
<dbReference type="PANTHER" id="PTHR43285">
    <property type="entry name" value="ANTHRANILATE PHOSPHORIBOSYLTRANSFERASE"/>
    <property type="match status" value="1"/>
</dbReference>
<keyword evidence="7" id="KW-0057">Aromatic amino acid biosynthesis</keyword>
<evidence type="ECO:0000313" key="13">
    <source>
        <dbReference type="Proteomes" id="UP000256601"/>
    </source>
</evidence>
<accession>A0A371C9F2</accession>
<evidence type="ECO:0000256" key="2">
    <source>
        <dbReference type="ARBA" id="ARBA00011948"/>
    </source>
</evidence>
<evidence type="ECO:0000256" key="7">
    <source>
        <dbReference type="ARBA" id="ARBA00023141"/>
    </source>
</evidence>
<proteinExistence type="inferred from homology"/>
<gene>
    <name evidence="12" type="ORF">B0I71DRAFT_164198</name>
</gene>
<dbReference type="InterPro" id="IPR005940">
    <property type="entry name" value="Anthranilate_Pribosyl_Tfrase"/>
</dbReference>
<dbReference type="InterPro" id="IPR017459">
    <property type="entry name" value="Glycosyl_Trfase_fam3_N_dom"/>
</dbReference>
<comment type="similarity">
    <text evidence="8">Belongs to the anthranilate phosphoribosyltransferase family.</text>
</comment>
<dbReference type="InterPro" id="IPR035902">
    <property type="entry name" value="Nuc_phospho_transferase"/>
</dbReference>
<dbReference type="Pfam" id="PF00591">
    <property type="entry name" value="Glycos_transf_3"/>
    <property type="match status" value="1"/>
</dbReference>
<sequence>MTIIDMCLRVSPAVISDWLLFWTESIHLSGELQSSLVPLKCAADKGSVANWDMYSGQIKMKPNHVLIKSEHTRSWHTAVIFSMLTSSRRETFTVGAVTQLRYTIPHHSHLSSTHMSLPLNTQLKAILDDTFTPEDLAEVLALVAQEKVPESQIITFLALLHAKGLDMNAAYLAAAANTLRHAARLPDTSKLDPEGYVDIVGTGGDGQNTFNVSTSAAIVAAGMGIKVGKHGGKASTSMSGAGDLLTCLGADMSRVHQSTVPDIVAKGPFCFLFAPMFHPVMNRVAPVRKSMGIPTLFNVLGPLVNPIPVKARIIGVYSEALGQIFAEAITHINRVQGMSQSPALVVWGEEGLDEISPAGRTKVWRVTPSQEIEELYLTPEDFGLSRHPLSEVSSGTPTENATVLKQLLSNELPDGHPISDYVIMNAAALAVIDGHAKDWKHGVELARESIKSGKALNALETFVEASKAAPKEA</sequence>
<dbReference type="SUPFAM" id="SSF52418">
    <property type="entry name" value="Nucleoside phosphorylase/phosphoribosyltransferase catalytic domain"/>
    <property type="match status" value="1"/>
</dbReference>
<dbReference type="InterPro" id="IPR000312">
    <property type="entry name" value="Glycosyl_Trfase_fam3"/>
</dbReference>
<evidence type="ECO:0000256" key="1">
    <source>
        <dbReference type="ARBA" id="ARBA00004907"/>
    </source>
</evidence>
<dbReference type="AlphaFoldDB" id="A0A371C9F2"/>
<keyword evidence="3" id="KW-0028">Amino-acid biosynthesis</keyword>
<organism evidence="12 13">
    <name type="scientific">Yarrowia lipolytica</name>
    <name type="common">Candida lipolytica</name>
    <dbReference type="NCBI Taxonomy" id="4952"/>
    <lineage>
        <taxon>Eukaryota</taxon>
        <taxon>Fungi</taxon>
        <taxon>Dikarya</taxon>
        <taxon>Ascomycota</taxon>
        <taxon>Saccharomycotina</taxon>
        <taxon>Dipodascomycetes</taxon>
        <taxon>Dipodascales</taxon>
        <taxon>Dipodascales incertae sedis</taxon>
        <taxon>Yarrowia</taxon>
    </lineage>
</organism>
<dbReference type="EMBL" id="KZ858975">
    <property type="protein sequence ID" value="RDW26690.1"/>
    <property type="molecule type" value="Genomic_DNA"/>
</dbReference>
<dbReference type="VEuPathDB" id="FungiDB:YALI0_D27170g"/>
<evidence type="ECO:0000259" key="10">
    <source>
        <dbReference type="Pfam" id="PF00591"/>
    </source>
</evidence>
<dbReference type="EC" id="2.4.2.18" evidence="2"/>
<name>A0A371C9F2_YARLL</name>
<evidence type="ECO:0000256" key="6">
    <source>
        <dbReference type="ARBA" id="ARBA00022822"/>
    </source>
</evidence>
<keyword evidence="6" id="KW-0822">Tryptophan biosynthesis</keyword>
<dbReference type="GO" id="GO:0005829">
    <property type="term" value="C:cytosol"/>
    <property type="evidence" value="ECO:0007669"/>
    <property type="project" value="TreeGrafter"/>
</dbReference>
<evidence type="ECO:0000313" key="12">
    <source>
        <dbReference type="EMBL" id="RDW26690.1"/>
    </source>
</evidence>
<dbReference type="Proteomes" id="UP000256601">
    <property type="component" value="Unassembled WGS sequence"/>
</dbReference>
<dbReference type="FunFam" id="3.40.1030.10:FF:000002">
    <property type="entry name" value="Anthranilate phosphoribosyltransferase"/>
    <property type="match status" value="1"/>
</dbReference>
<dbReference type="GO" id="GO:0000162">
    <property type="term" value="P:L-tryptophan biosynthetic process"/>
    <property type="evidence" value="ECO:0007669"/>
    <property type="project" value="UniProtKB-KW"/>
</dbReference>
<feature type="domain" description="Glycosyl transferase family 3 N-terminal" evidence="11">
    <location>
        <begin position="129"/>
        <end position="183"/>
    </location>
</feature>
<dbReference type="PANTHER" id="PTHR43285:SF2">
    <property type="entry name" value="ANTHRANILATE PHOSPHORIBOSYLTRANSFERASE"/>
    <property type="match status" value="1"/>
</dbReference>
<dbReference type="VEuPathDB" id="FungiDB:YALI1_D35787g"/>
<evidence type="ECO:0000256" key="5">
    <source>
        <dbReference type="ARBA" id="ARBA00022679"/>
    </source>
</evidence>
<evidence type="ECO:0000256" key="9">
    <source>
        <dbReference type="ARBA" id="ARBA00071401"/>
    </source>
</evidence>
<evidence type="ECO:0000256" key="4">
    <source>
        <dbReference type="ARBA" id="ARBA00022676"/>
    </source>
</evidence>
<evidence type="ECO:0000259" key="11">
    <source>
        <dbReference type="Pfam" id="PF02885"/>
    </source>
</evidence>
<dbReference type="Gene3D" id="3.40.1030.10">
    <property type="entry name" value="Nucleoside phosphorylase/phosphoribosyltransferase catalytic domain"/>
    <property type="match status" value="1"/>
</dbReference>